<dbReference type="KEGG" id="tpro:Ga0080559_TMP3296"/>
<evidence type="ECO:0000313" key="1">
    <source>
        <dbReference type="EMBL" id="APX24092.1"/>
    </source>
</evidence>
<accession>A0A1U7D7K6</accession>
<organism evidence="1 2">
    <name type="scientific">Salipiger profundus</name>
    <dbReference type="NCBI Taxonomy" id="1229727"/>
    <lineage>
        <taxon>Bacteria</taxon>
        <taxon>Pseudomonadati</taxon>
        <taxon>Pseudomonadota</taxon>
        <taxon>Alphaproteobacteria</taxon>
        <taxon>Rhodobacterales</taxon>
        <taxon>Roseobacteraceae</taxon>
        <taxon>Salipiger</taxon>
    </lineage>
</organism>
<sequence>MQTRRTFLIAGLAAPMLARRGRAADDTLRLRELYERRGTGLSELAAKLVGQRISVDGFMAPPLKAESRFFVLTKMPMAVCPFCESEAEWPNDILAVYTKRIVDVSPFNVKITTTGVLETGAYRDPDTGFVSMVRLTDASYG</sequence>
<dbReference type="STRING" id="1229727.Ga0080559_TMP3296"/>
<reference evidence="1 2" key="1">
    <citation type="submission" date="2016-03" db="EMBL/GenBank/DDBJ databases">
        <title>Deep-sea bacteria in the southern Pacific.</title>
        <authorList>
            <person name="Tang K."/>
        </authorList>
    </citation>
    <scope>NUCLEOTIDE SEQUENCE [LARGE SCALE GENOMIC DNA]</scope>
    <source>
        <strain evidence="1 2">JLT2016</strain>
    </source>
</reference>
<dbReference type="AlphaFoldDB" id="A0A1U7D7K6"/>
<proteinExistence type="predicted"/>
<gene>
    <name evidence="1" type="ORF">Ga0080559_TMP3296</name>
</gene>
<dbReference type="RefSeq" id="WP_076624026.1">
    <property type="nucleotide sequence ID" value="NZ_BMEW01000001.1"/>
</dbReference>
<name>A0A1U7D7K6_9RHOB</name>
<dbReference type="Proteomes" id="UP000186559">
    <property type="component" value="Chromosome"/>
</dbReference>
<evidence type="ECO:0000313" key="2">
    <source>
        <dbReference type="Proteomes" id="UP000186559"/>
    </source>
</evidence>
<keyword evidence="2" id="KW-1185">Reference proteome</keyword>
<dbReference type="EMBL" id="CP014796">
    <property type="protein sequence ID" value="APX24092.1"/>
    <property type="molecule type" value="Genomic_DNA"/>
</dbReference>
<dbReference type="OrthoDB" id="2583024at2"/>
<protein>
    <submittedName>
        <fullName evidence="1">Uncharacterized protein</fullName>
    </submittedName>
</protein>